<proteinExistence type="predicted"/>
<evidence type="ECO:0000313" key="2">
    <source>
        <dbReference type="EMBL" id="AFD08704.1"/>
    </source>
</evidence>
<dbReference type="RefSeq" id="WP_014681927.1">
    <property type="nucleotide sequence ID" value="NC_017770.1"/>
</dbReference>
<dbReference type="InterPro" id="IPR013783">
    <property type="entry name" value="Ig-like_fold"/>
</dbReference>
<evidence type="ECO:0000259" key="1">
    <source>
        <dbReference type="Pfam" id="PF16403"/>
    </source>
</evidence>
<dbReference type="OrthoDB" id="1423116at2"/>
<feature type="domain" description="Pesticidal crystal protein Cry22Aa Ig-like" evidence="1">
    <location>
        <begin position="42"/>
        <end position="110"/>
    </location>
</feature>
<dbReference type="KEGG" id="scn:Solca_3703"/>
<dbReference type="eggNOG" id="ENOG5033412">
    <property type="taxonomic scope" value="Bacteria"/>
</dbReference>
<keyword evidence="3" id="KW-1185">Reference proteome</keyword>
<sequence>MKTYLKLMILFLCMVGLSCKKYDTTYPEGYVGTSKITQYPILTLNGDRYMAFVNGGTFVDPGATAKAGDQDVPVTVTGSVDSSTPGVYTLTYSAVNSDGFSASVNRTVIIATVDASAENNDFSGNYARNTNGSVAVWTRIAPGVYTVFNPGGAPGTNLTVVVVNSTGTEIEIPEQAASDGSPTSSSDEVYSLGPPATYKWVILNPGYGTALRTFIKQ</sequence>
<name>H8KLX6_SOLCM</name>
<dbReference type="Pfam" id="PF16403">
    <property type="entry name" value="Bact_surface_Ig-like"/>
    <property type="match status" value="1"/>
</dbReference>
<protein>
    <submittedName>
        <fullName evidence="2">Bacterial Ig-like domain (Group 3)</fullName>
    </submittedName>
</protein>
<reference evidence="2" key="1">
    <citation type="submission" date="2012-02" db="EMBL/GenBank/DDBJ databases">
        <title>The complete genome of Solitalea canadensis DSM 3403.</title>
        <authorList>
            <consortium name="US DOE Joint Genome Institute (JGI-PGF)"/>
            <person name="Lucas S."/>
            <person name="Copeland A."/>
            <person name="Lapidus A."/>
            <person name="Glavina del Rio T."/>
            <person name="Dalin E."/>
            <person name="Tice H."/>
            <person name="Bruce D."/>
            <person name="Goodwin L."/>
            <person name="Pitluck S."/>
            <person name="Peters L."/>
            <person name="Ovchinnikova G."/>
            <person name="Lu M."/>
            <person name="Kyrpides N."/>
            <person name="Mavromatis K."/>
            <person name="Ivanova N."/>
            <person name="Brettin T."/>
            <person name="Detter J.C."/>
            <person name="Han C."/>
            <person name="Larimer F."/>
            <person name="Land M."/>
            <person name="Hauser L."/>
            <person name="Markowitz V."/>
            <person name="Cheng J.-F."/>
            <person name="Hugenholtz P."/>
            <person name="Woyke T."/>
            <person name="Wu D."/>
            <person name="Spring S."/>
            <person name="Schroeder M."/>
            <person name="Kopitz M."/>
            <person name="Brambilla E."/>
            <person name="Klenk H.-P."/>
            <person name="Eisen J.A."/>
        </authorList>
    </citation>
    <scope>NUCLEOTIDE SEQUENCE</scope>
    <source>
        <strain evidence="2">DSM 3403</strain>
    </source>
</reference>
<accession>H8KLX6</accession>
<dbReference type="InterPro" id="IPR032179">
    <property type="entry name" value="Cry22Aa_Ig-like"/>
</dbReference>
<gene>
    <name evidence="2" type="ordered locus">Solca_3703</name>
</gene>
<dbReference type="EMBL" id="CP003349">
    <property type="protein sequence ID" value="AFD08704.1"/>
    <property type="molecule type" value="Genomic_DNA"/>
</dbReference>
<evidence type="ECO:0000313" key="3">
    <source>
        <dbReference type="Proteomes" id="UP000007590"/>
    </source>
</evidence>
<dbReference type="Gene3D" id="2.60.40.10">
    <property type="entry name" value="Immunoglobulins"/>
    <property type="match status" value="1"/>
</dbReference>
<dbReference type="HOGENOM" id="CLU_1308503_0_0_10"/>
<organism evidence="2 3">
    <name type="scientific">Solitalea canadensis (strain ATCC 29591 / DSM 3403 / JCM 21819 / LMG 8368 / NBRC 15130 / NCIMB 12057 / USAM 9D)</name>
    <name type="common">Flexibacter canadensis</name>
    <dbReference type="NCBI Taxonomy" id="929556"/>
    <lineage>
        <taxon>Bacteria</taxon>
        <taxon>Pseudomonadati</taxon>
        <taxon>Bacteroidota</taxon>
        <taxon>Sphingobacteriia</taxon>
        <taxon>Sphingobacteriales</taxon>
        <taxon>Sphingobacteriaceae</taxon>
        <taxon>Solitalea</taxon>
    </lineage>
</organism>
<dbReference type="Proteomes" id="UP000007590">
    <property type="component" value="Chromosome"/>
</dbReference>
<dbReference type="AlphaFoldDB" id="H8KLX6"/>
<dbReference type="STRING" id="929556.Solca_3703"/>
<dbReference type="PROSITE" id="PS51257">
    <property type="entry name" value="PROKAR_LIPOPROTEIN"/>
    <property type="match status" value="1"/>
</dbReference>